<organism evidence="9">
    <name type="scientific">Pedococcus sp. KACC 23699</name>
    <dbReference type="NCBI Taxonomy" id="3149228"/>
    <lineage>
        <taxon>Bacteria</taxon>
        <taxon>Bacillati</taxon>
        <taxon>Actinomycetota</taxon>
        <taxon>Actinomycetes</taxon>
        <taxon>Micrococcales</taxon>
        <taxon>Intrasporangiaceae</taxon>
        <taxon>Pedococcus</taxon>
    </lineage>
</organism>
<feature type="region of interest" description="Disordered" evidence="6">
    <location>
        <begin position="155"/>
        <end position="239"/>
    </location>
</feature>
<evidence type="ECO:0000256" key="7">
    <source>
        <dbReference type="SAM" id="Phobius"/>
    </source>
</evidence>
<dbReference type="Pfam" id="PF04024">
    <property type="entry name" value="PspC"/>
    <property type="match status" value="1"/>
</dbReference>
<evidence type="ECO:0000256" key="4">
    <source>
        <dbReference type="ARBA" id="ARBA00022989"/>
    </source>
</evidence>
<sequence length="458" mass="46779">MTQTPGPTTGPTNDTNTSGLDRFFGWLRSIDLRRDGDDKWLAGVCSGIATRLGVDPIVIRAVLVLLVVMGGVGITVYLIAWAFLPNDKEDIVAERALRDGDVLGIVLLLVIGLSLVGGSGFAGDVPGMSWIWWVVLPVGLVVWLVTRQRNTAAAVPGGAATGAASGATSGATPGGTSSTVAAATGAPSTVTTPTEFPGAITTPYGAPTPPGSSLPPAPPTGPPPRPAKPPRAPRAPRRRSGGLAATLLIGGLAVAAYGLTSWAHQANHWSGSDQTVALCAALAVVGLGVLGLGITGRRSGLTGFVAVVLILVTWTASVVPDVTFGGGIGERVWRPSVTDTTQTYTLSVGSADLDLSQLPDNPDVARQVEARVGMGELRIRIPKNLTVELHSSVAAGQITHADYGSLDPLSPPTDQTSPAPVDTNDGRNVSTVQTFGAGKPDVVVDAHVGLGQILVSTQ</sequence>
<dbReference type="InterPro" id="IPR052027">
    <property type="entry name" value="PspC"/>
</dbReference>
<feature type="transmembrane region" description="Helical" evidence="7">
    <location>
        <begin position="102"/>
        <end position="123"/>
    </location>
</feature>
<gene>
    <name evidence="9" type="ORF">ABEG17_04265</name>
</gene>
<feature type="domain" description="Phage shock protein PspC N-terminal" evidence="8">
    <location>
        <begin position="32"/>
        <end position="86"/>
    </location>
</feature>
<proteinExistence type="predicted"/>
<accession>A0AAU7JWX6</accession>
<feature type="transmembrane region" description="Helical" evidence="7">
    <location>
        <begin position="301"/>
        <end position="319"/>
    </location>
</feature>
<feature type="transmembrane region" description="Helical" evidence="7">
    <location>
        <begin position="275"/>
        <end position="294"/>
    </location>
</feature>
<evidence type="ECO:0000256" key="5">
    <source>
        <dbReference type="ARBA" id="ARBA00023136"/>
    </source>
</evidence>
<evidence type="ECO:0000256" key="1">
    <source>
        <dbReference type="ARBA" id="ARBA00004162"/>
    </source>
</evidence>
<protein>
    <submittedName>
        <fullName evidence="9">PspC domain-containing protein</fullName>
    </submittedName>
</protein>
<evidence type="ECO:0000259" key="8">
    <source>
        <dbReference type="Pfam" id="PF04024"/>
    </source>
</evidence>
<keyword evidence="2" id="KW-1003">Cell membrane</keyword>
<keyword evidence="4 7" id="KW-1133">Transmembrane helix</keyword>
<evidence type="ECO:0000256" key="6">
    <source>
        <dbReference type="SAM" id="MobiDB-lite"/>
    </source>
</evidence>
<dbReference type="InterPro" id="IPR007168">
    <property type="entry name" value="Phageshock_PspC_N"/>
</dbReference>
<keyword evidence="3 7" id="KW-0812">Transmembrane</keyword>
<reference evidence="9" key="1">
    <citation type="submission" date="2024-05" db="EMBL/GenBank/DDBJ databases">
        <authorList>
            <person name="Kim S."/>
            <person name="Heo J."/>
            <person name="Choi H."/>
            <person name="Choi Y."/>
            <person name="Kwon S.-W."/>
            <person name="Kim Y."/>
        </authorList>
    </citation>
    <scope>NUCLEOTIDE SEQUENCE</scope>
    <source>
        <strain evidence="9">KACC 23699</strain>
    </source>
</reference>
<evidence type="ECO:0000313" key="9">
    <source>
        <dbReference type="EMBL" id="XBO44564.1"/>
    </source>
</evidence>
<dbReference type="PANTHER" id="PTHR33885:SF3">
    <property type="entry name" value="PHAGE SHOCK PROTEIN C"/>
    <property type="match status" value="1"/>
</dbReference>
<feature type="region of interest" description="Disordered" evidence="6">
    <location>
        <begin position="403"/>
        <end position="431"/>
    </location>
</feature>
<comment type="subcellular location">
    <subcellularLocation>
        <location evidence="1">Cell membrane</location>
        <topology evidence="1">Single-pass membrane protein</topology>
    </subcellularLocation>
</comment>
<feature type="transmembrane region" description="Helical" evidence="7">
    <location>
        <begin position="57"/>
        <end position="81"/>
    </location>
</feature>
<evidence type="ECO:0000256" key="3">
    <source>
        <dbReference type="ARBA" id="ARBA00022692"/>
    </source>
</evidence>
<feature type="transmembrane region" description="Helical" evidence="7">
    <location>
        <begin position="241"/>
        <end position="263"/>
    </location>
</feature>
<dbReference type="RefSeq" id="WP_406832049.1">
    <property type="nucleotide sequence ID" value="NZ_CP157483.1"/>
</dbReference>
<evidence type="ECO:0000256" key="2">
    <source>
        <dbReference type="ARBA" id="ARBA00022475"/>
    </source>
</evidence>
<feature type="transmembrane region" description="Helical" evidence="7">
    <location>
        <begin position="129"/>
        <end position="146"/>
    </location>
</feature>
<keyword evidence="5 7" id="KW-0472">Membrane</keyword>
<dbReference type="PANTHER" id="PTHR33885">
    <property type="entry name" value="PHAGE SHOCK PROTEIN C"/>
    <property type="match status" value="1"/>
</dbReference>
<feature type="compositionally biased region" description="Low complexity" evidence="6">
    <location>
        <begin position="155"/>
        <end position="194"/>
    </location>
</feature>
<dbReference type="EMBL" id="CP157483">
    <property type="protein sequence ID" value="XBO44564.1"/>
    <property type="molecule type" value="Genomic_DNA"/>
</dbReference>
<feature type="compositionally biased region" description="Pro residues" evidence="6">
    <location>
        <begin position="206"/>
        <end position="233"/>
    </location>
</feature>
<name>A0AAU7JWX6_9MICO</name>
<dbReference type="AlphaFoldDB" id="A0AAU7JWX6"/>
<dbReference type="GO" id="GO:0005886">
    <property type="term" value="C:plasma membrane"/>
    <property type="evidence" value="ECO:0007669"/>
    <property type="project" value="UniProtKB-SubCell"/>
</dbReference>